<dbReference type="AlphaFoldDB" id="A0A5M9WV14"/>
<dbReference type="EMBL" id="RIAS01000009">
    <property type="protein sequence ID" value="KAA8785517.1"/>
    <property type="molecule type" value="Genomic_DNA"/>
</dbReference>
<gene>
    <name evidence="1" type="ORF">EC604_16880</name>
</gene>
<proteinExistence type="predicted"/>
<sequence length="205" mass="23501">MEEVARVDITSRCIRYDPLLVEKANLSEETQELLLHSGLSQPTLDGEDVLGIRFNSLPDMGLMRTSDDLKMLLPIGYEWDEQTAILGVEAGTGILYRVDVQTEEYDVMNSSLHLFLAFLSRYTAIVQEYSKAYEPTVMTLEQAQAKLEAFRRGEIKPRLTQSEQSGRDDAVKLLRLFYTEQDPVSMIDEETWWSVVLEQLEDELL</sequence>
<dbReference type="Proteomes" id="UP000323664">
    <property type="component" value="Unassembled WGS sequence"/>
</dbReference>
<protein>
    <recommendedName>
        <fullName evidence="3">SUKH-4 immunity protein</fullName>
    </recommendedName>
</protein>
<dbReference type="InterPro" id="IPR025851">
    <property type="entry name" value="SUKH-4"/>
</dbReference>
<dbReference type="Pfam" id="PF14435">
    <property type="entry name" value="SUKH-4"/>
    <property type="match status" value="1"/>
</dbReference>
<reference evidence="1 2" key="1">
    <citation type="journal article" date="2019" name="J. Ind. Microbiol. Biotechnol.">
        <title>Paenibacillus amylolyticus 27C64 has a diverse set of carbohydrate-active enzymes and complete pectin deconstruction system.</title>
        <authorList>
            <person name="Keggi C."/>
            <person name="Doran-Peterson J."/>
        </authorList>
    </citation>
    <scope>NUCLEOTIDE SEQUENCE [LARGE SCALE GENOMIC DNA]</scope>
    <source>
        <strain evidence="1 2">27C64</strain>
    </source>
</reference>
<evidence type="ECO:0008006" key="3">
    <source>
        <dbReference type="Google" id="ProtNLM"/>
    </source>
</evidence>
<evidence type="ECO:0000313" key="1">
    <source>
        <dbReference type="EMBL" id="KAA8785517.1"/>
    </source>
</evidence>
<comment type="caution">
    <text evidence="1">The sequence shown here is derived from an EMBL/GenBank/DDBJ whole genome shotgun (WGS) entry which is preliminary data.</text>
</comment>
<evidence type="ECO:0000313" key="2">
    <source>
        <dbReference type="Proteomes" id="UP000323664"/>
    </source>
</evidence>
<accession>A0A5M9WV14</accession>
<organism evidence="1 2">
    <name type="scientific">Paenibacillus amylolyticus</name>
    <dbReference type="NCBI Taxonomy" id="1451"/>
    <lineage>
        <taxon>Bacteria</taxon>
        <taxon>Bacillati</taxon>
        <taxon>Bacillota</taxon>
        <taxon>Bacilli</taxon>
        <taxon>Bacillales</taxon>
        <taxon>Paenibacillaceae</taxon>
        <taxon>Paenibacillus</taxon>
    </lineage>
</organism>
<name>A0A5M9WV14_PAEAM</name>